<dbReference type="EMBL" id="CP000828">
    <property type="protein sequence ID" value="ABW30299.1"/>
    <property type="molecule type" value="Genomic_DNA"/>
</dbReference>
<reference evidence="1 2" key="1">
    <citation type="journal article" date="2008" name="Proc. Natl. Acad. Sci. U.S.A.">
        <title>Niche adaptation and genome expansion in the chlorophyll d-producing cyanobacterium Acaryochloris marina.</title>
        <authorList>
            <person name="Swingley W.D."/>
            <person name="Chen M."/>
            <person name="Cheung P.C."/>
            <person name="Conrad A.L."/>
            <person name="Dejesa L.C."/>
            <person name="Hao J."/>
            <person name="Honchak B.M."/>
            <person name="Karbach L.E."/>
            <person name="Kurdoglu A."/>
            <person name="Lahiri S."/>
            <person name="Mastrian S.D."/>
            <person name="Miyashita H."/>
            <person name="Page L."/>
            <person name="Ramakrishna P."/>
            <person name="Satoh S."/>
            <person name="Sattley W.M."/>
            <person name="Shimada Y."/>
            <person name="Taylor H.L."/>
            <person name="Tomo T."/>
            <person name="Tsuchiya T."/>
            <person name="Wang Z.T."/>
            <person name="Raymond J."/>
            <person name="Mimuro M."/>
            <person name="Blankenship R.E."/>
            <person name="Touchman J.W."/>
        </authorList>
    </citation>
    <scope>NUCLEOTIDE SEQUENCE [LARGE SCALE GENOMIC DNA]</scope>
    <source>
        <strain evidence="2">MBIC 11017</strain>
    </source>
</reference>
<accession>B0CAU8</accession>
<proteinExistence type="predicted"/>
<dbReference type="STRING" id="329726.AM1_5341"/>
<dbReference type="AlphaFoldDB" id="B0CAU8"/>
<sequence length="45" mass="5140">MTSTKAEKRNLVIDIFSIKEQLILISKQHLNLNHLLVALPTVVEQ</sequence>
<organism evidence="1 2">
    <name type="scientific">Acaryochloris marina (strain MBIC 11017)</name>
    <dbReference type="NCBI Taxonomy" id="329726"/>
    <lineage>
        <taxon>Bacteria</taxon>
        <taxon>Bacillati</taxon>
        <taxon>Cyanobacteriota</taxon>
        <taxon>Cyanophyceae</taxon>
        <taxon>Acaryochloridales</taxon>
        <taxon>Acaryochloridaceae</taxon>
        <taxon>Acaryochloris</taxon>
    </lineage>
</organism>
<name>B0CAU8_ACAM1</name>
<dbReference type="Proteomes" id="UP000000268">
    <property type="component" value="Chromosome"/>
</dbReference>
<dbReference type="HOGENOM" id="CLU_3194732_0_0_3"/>
<gene>
    <name evidence="1" type="ordered locus">AM1_5341</name>
</gene>
<dbReference type="KEGG" id="amr:AM1_5341"/>
<evidence type="ECO:0000313" key="2">
    <source>
        <dbReference type="Proteomes" id="UP000000268"/>
    </source>
</evidence>
<protein>
    <submittedName>
        <fullName evidence="1">Uncharacterized protein</fullName>
    </submittedName>
</protein>
<keyword evidence="2" id="KW-1185">Reference proteome</keyword>
<evidence type="ECO:0000313" key="1">
    <source>
        <dbReference type="EMBL" id="ABW30299.1"/>
    </source>
</evidence>